<protein>
    <submittedName>
        <fullName evidence="1">Uncharacterized protein</fullName>
    </submittedName>
</protein>
<evidence type="ECO:0000313" key="1">
    <source>
        <dbReference type="EMBL" id="ONI11383.1"/>
    </source>
</evidence>
<dbReference type="AlphaFoldDB" id="A0A251PIJ0"/>
<dbReference type="Gramene" id="ONI11383">
    <property type="protein sequence ID" value="ONI11383"/>
    <property type="gene ID" value="PRUPE_4G104200"/>
</dbReference>
<evidence type="ECO:0000313" key="2">
    <source>
        <dbReference type="Proteomes" id="UP000006882"/>
    </source>
</evidence>
<keyword evidence="2" id="KW-1185">Reference proteome</keyword>
<reference evidence="1 2" key="1">
    <citation type="journal article" date="2013" name="Nat. Genet.">
        <title>The high-quality draft genome of peach (Prunus persica) identifies unique patterns of genetic diversity, domestication and genome evolution.</title>
        <authorList>
            <consortium name="International Peach Genome Initiative"/>
            <person name="Verde I."/>
            <person name="Abbott A.G."/>
            <person name="Scalabrin S."/>
            <person name="Jung S."/>
            <person name="Shu S."/>
            <person name="Marroni F."/>
            <person name="Zhebentyayeva T."/>
            <person name="Dettori M.T."/>
            <person name="Grimwood J."/>
            <person name="Cattonaro F."/>
            <person name="Zuccolo A."/>
            <person name="Rossini L."/>
            <person name="Jenkins J."/>
            <person name="Vendramin E."/>
            <person name="Meisel L.A."/>
            <person name="Decroocq V."/>
            <person name="Sosinski B."/>
            <person name="Prochnik S."/>
            <person name="Mitros T."/>
            <person name="Policriti A."/>
            <person name="Cipriani G."/>
            <person name="Dondini L."/>
            <person name="Ficklin S."/>
            <person name="Goodstein D.M."/>
            <person name="Xuan P."/>
            <person name="Del Fabbro C."/>
            <person name="Aramini V."/>
            <person name="Copetti D."/>
            <person name="Gonzalez S."/>
            <person name="Horner D.S."/>
            <person name="Falchi R."/>
            <person name="Lucas S."/>
            <person name="Mica E."/>
            <person name="Maldonado J."/>
            <person name="Lazzari B."/>
            <person name="Bielenberg D."/>
            <person name="Pirona R."/>
            <person name="Miculan M."/>
            <person name="Barakat A."/>
            <person name="Testolin R."/>
            <person name="Stella A."/>
            <person name="Tartarini S."/>
            <person name="Tonutti P."/>
            <person name="Arus P."/>
            <person name="Orellana A."/>
            <person name="Wells C."/>
            <person name="Main D."/>
            <person name="Vizzotto G."/>
            <person name="Silva H."/>
            <person name="Salamini F."/>
            <person name="Schmutz J."/>
            <person name="Morgante M."/>
            <person name="Rokhsar D.S."/>
        </authorList>
    </citation>
    <scope>NUCLEOTIDE SEQUENCE [LARGE SCALE GENOMIC DNA]</scope>
    <source>
        <strain evidence="2">cv. Nemared</strain>
    </source>
</reference>
<dbReference type="Proteomes" id="UP000006882">
    <property type="component" value="Chromosome G4"/>
</dbReference>
<gene>
    <name evidence="1" type="ORF">PRUPE_4G104200</name>
</gene>
<sequence>MFLTNSRVQQISSSMVSKLHQWNILSNTSHATSLLADTTSKISCLVPNKQPPGHIVVCRSIAQHDHNHQFQSTTYCFLRGFENEQFSISNWSWG</sequence>
<name>A0A251PIJ0_PRUPE</name>
<dbReference type="EMBL" id="CM007654">
    <property type="protein sequence ID" value="ONI11383.1"/>
    <property type="molecule type" value="Genomic_DNA"/>
</dbReference>
<proteinExistence type="predicted"/>
<accession>A0A251PIJ0</accession>
<organism evidence="1 2">
    <name type="scientific">Prunus persica</name>
    <name type="common">Peach</name>
    <name type="synonym">Amygdalus persica</name>
    <dbReference type="NCBI Taxonomy" id="3760"/>
    <lineage>
        <taxon>Eukaryota</taxon>
        <taxon>Viridiplantae</taxon>
        <taxon>Streptophyta</taxon>
        <taxon>Embryophyta</taxon>
        <taxon>Tracheophyta</taxon>
        <taxon>Spermatophyta</taxon>
        <taxon>Magnoliopsida</taxon>
        <taxon>eudicotyledons</taxon>
        <taxon>Gunneridae</taxon>
        <taxon>Pentapetalae</taxon>
        <taxon>rosids</taxon>
        <taxon>fabids</taxon>
        <taxon>Rosales</taxon>
        <taxon>Rosaceae</taxon>
        <taxon>Amygdaloideae</taxon>
        <taxon>Amygdaleae</taxon>
        <taxon>Prunus</taxon>
    </lineage>
</organism>